<evidence type="ECO:0000313" key="2">
    <source>
        <dbReference type="Proteomes" id="UP000637074"/>
    </source>
</evidence>
<accession>A0ABQ3N913</accession>
<dbReference type="EMBL" id="BNDS01000028">
    <property type="protein sequence ID" value="GHI00820.1"/>
    <property type="molecule type" value="Genomic_DNA"/>
</dbReference>
<reference evidence="1 2" key="1">
    <citation type="journal article" date="2022" name="Int. J. Syst. Evol. Microbiol.">
        <title>Neobacillus kokaensis sp. nov., isolated from soil.</title>
        <authorList>
            <person name="Yuki K."/>
            <person name="Matsubara H."/>
            <person name="Yamaguchi S."/>
        </authorList>
    </citation>
    <scope>NUCLEOTIDE SEQUENCE [LARGE SCALE GENOMIC DNA]</scope>
    <source>
        <strain evidence="1 2">LOB 377</strain>
    </source>
</reference>
<dbReference type="Proteomes" id="UP000637074">
    <property type="component" value="Unassembled WGS sequence"/>
</dbReference>
<name>A0ABQ3N913_9BACI</name>
<comment type="caution">
    <text evidence="1">The sequence shown here is derived from an EMBL/GenBank/DDBJ whole genome shotgun (WGS) entry which is preliminary data.</text>
</comment>
<gene>
    <name evidence="1" type="ORF">AM1BK_43620</name>
</gene>
<protein>
    <recommendedName>
        <fullName evidence="3">Transposase</fullName>
    </recommendedName>
</protein>
<keyword evidence="2" id="KW-1185">Reference proteome</keyword>
<organism evidence="1 2">
    <name type="scientific">Neobacillus kokaensis</name>
    <dbReference type="NCBI Taxonomy" id="2759023"/>
    <lineage>
        <taxon>Bacteria</taxon>
        <taxon>Bacillati</taxon>
        <taxon>Bacillota</taxon>
        <taxon>Bacilli</taxon>
        <taxon>Bacillales</taxon>
        <taxon>Bacillaceae</taxon>
        <taxon>Neobacillus</taxon>
    </lineage>
</organism>
<dbReference type="RefSeq" id="WP_275671488.1">
    <property type="nucleotide sequence ID" value="NZ_BNDS01000028.1"/>
</dbReference>
<proteinExistence type="predicted"/>
<sequence length="41" mass="4880">MKTKKKRVHKDYFILDVIELCLELIGPIVRYSVRAVTKIFD</sequence>
<evidence type="ECO:0008006" key="3">
    <source>
        <dbReference type="Google" id="ProtNLM"/>
    </source>
</evidence>
<evidence type="ECO:0000313" key="1">
    <source>
        <dbReference type="EMBL" id="GHI00820.1"/>
    </source>
</evidence>